<dbReference type="SMART" id="SM00448">
    <property type="entry name" value="REC"/>
    <property type="match status" value="1"/>
</dbReference>
<gene>
    <name evidence="4" type="ordered locus">Trebr_0102</name>
</gene>
<dbReference type="InterPro" id="IPR011006">
    <property type="entry name" value="CheY-like_superfamily"/>
</dbReference>
<dbReference type="Proteomes" id="UP000006546">
    <property type="component" value="Chromosome"/>
</dbReference>
<dbReference type="KEGG" id="tbe:Trebr_0102"/>
<dbReference type="eggNOG" id="COG0745">
    <property type="taxonomic scope" value="Bacteria"/>
</dbReference>
<dbReference type="SUPFAM" id="SSF52172">
    <property type="entry name" value="CheY-like"/>
    <property type="match status" value="1"/>
</dbReference>
<dbReference type="STRING" id="906968.Trebr_0102"/>
<keyword evidence="1 2" id="KW-0597">Phosphoprotein</keyword>
<dbReference type="GO" id="GO:0000160">
    <property type="term" value="P:phosphorelay signal transduction system"/>
    <property type="evidence" value="ECO:0007669"/>
    <property type="project" value="InterPro"/>
</dbReference>
<reference evidence="5" key="1">
    <citation type="submission" date="2011-04" db="EMBL/GenBank/DDBJ databases">
        <title>The complete genome of Treponema brennaborense DSM 12168.</title>
        <authorList>
            <person name="Lucas S."/>
            <person name="Han J."/>
            <person name="Lapidus A."/>
            <person name="Bruce D."/>
            <person name="Goodwin L."/>
            <person name="Pitluck S."/>
            <person name="Peters L."/>
            <person name="Kyrpides N."/>
            <person name="Mavromatis K."/>
            <person name="Ivanova N."/>
            <person name="Mikhailova N."/>
            <person name="Pagani I."/>
            <person name="Teshima H."/>
            <person name="Detter J.C."/>
            <person name="Tapia R."/>
            <person name="Han C."/>
            <person name="Land M."/>
            <person name="Hauser L."/>
            <person name="Markowitz V."/>
            <person name="Cheng J.-F."/>
            <person name="Hugenholtz P."/>
            <person name="Woyke T."/>
            <person name="Wu D."/>
            <person name="Gronow S."/>
            <person name="Wellnitz S."/>
            <person name="Brambilla E."/>
            <person name="Klenk H.-P."/>
            <person name="Eisen J.A."/>
        </authorList>
    </citation>
    <scope>NUCLEOTIDE SEQUENCE [LARGE SCALE GENOMIC DNA]</scope>
    <source>
        <strain evidence="5">DSM 12168 / CIP 105900 / DD5/3</strain>
    </source>
</reference>
<dbReference type="CDD" id="cd17562">
    <property type="entry name" value="REC_CheY4-like"/>
    <property type="match status" value="1"/>
</dbReference>
<evidence type="ECO:0000256" key="2">
    <source>
        <dbReference type="PROSITE-ProRule" id="PRU00169"/>
    </source>
</evidence>
<keyword evidence="5" id="KW-1185">Reference proteome</keyword>
<organism evidence="4 5">
    <name type="scientific">Treponema brennaborense (strain DSM 12168 / CIP 105900 / DD5/3)</name>
    <dbReference type="NCBI Taxonomy" id="906968"/>
    <lineage>
        <taxon>Bacteria</taxon>
        <taxon>Pseudomonadati</taxon>
        <taxon>Spirochaetota</taxon>
        <taxon>Spirochaetia</taxon>
        <taxon>Spirochaetales</taxon>
        <taxon>Treponemataceae</taxon>
        <taxon>Treponema</taxon>
    </lineage>
</organism>
<dbReference type="PANTHER" id="PTHR44591">
    <property type="entry name" value="STRESS RESPONSE REGULATOR PROTEIN 1"/>
    <property type="match status" value="1"/>
</dbReference>
<protein>
    <submittedName>
        <fullName evidence="4">Response regulator receiver protein</fullName>
    </submittedName>
</protein>
<feature type="domain" description="Response regulatory" evidence="3">
    <location>
        <begin position="5"/>
        <end position="121"/>
    </location>
</feature>
<dbReference type="InterPro" id="IPR050595">
    <property type="entry name" value="Bact_response_regulator"/>
</dbReference>
<dbReference type="Pfam" id="PF00072">
    <property type="entry name" value="Response_reg"/>
    <property type="match status" value="1"/>
</dbReference>
<evidence type="ECO:0000256" key="1">
    <source>
        <dbReference type="ARBA" id="ARBA00022553"/>
    </source>
</evidence>
<dbReference type="HOGENOM" id="CLU_000445_69_17_12"/>
<dbReference type="InterPro" id="IPR001789">
    <property type="entry name" value="Sig_transdc_resp-reg_receiver"/>
</dbReference>
<name>F4LKU5_TREBD</name>
<dbReference type="PROSITE" id="PS50110">
    <property type="entry name" value="RESPONSE_REGULATORY"/>
    <property type="match status" value="1"/>
</dbReference>
<evidence type="ECO:0000259" key="3">
    <source>
        <dbReference type="PROSITE" id="PS50110"/>
    </source>
</evidence>
<dbReference type="PANTHER" id="PTHR44591:SF25">
    <property type="entry name" value="CHEMOTAXIS TWO-COMPONENT RESPONSE REGULATOR"/>
    <property type="match status" value="1"/>
</dbReference>
<sequence length="122" mass="13329">MASKKILAVDDSVSIRKSISFILSQEGYEVVEAEDGADGLVRAKADKFGLIITDINMPNMDGIQLIKELRQTVEYKFTPIIVLTTENQDSKMQEGKAAGATGWIVKPFASEKLIAVVKKIIG</sequence>
<dbReference type="Gene3D" id="3.40.50.2300">
    <property type="match status" value="1"/>
</dbReference>
<accession>F4LKU5</accession>
<dbReference type="EMBL" id="CP002696">
    <property type="protein sequence ID" value="AEE15556.1"/>
    <property type="molecule type" value="Genomic_DNA"/>
</dbReference>
<evidence type="ECO:0000313" key="4">
    <source>
        <dbReference type="EMBL" id="AEE15556.1"/>
    </source>
</evidence>
<evidence type="ECO:0000313" key="5">
    <source>
        <dbReference type="Proteomes" id="UP000006546"/>
    </source>
</evidence>
<proteinExistence type="predicted"/>
<dbReference type="RefSeq" id="WP_013757276.1">
    <property type="nucleotide sequence ID" value="NC_015500.1"/>
</dbReference>
<feature type="modified residue" description="4-aspartylphosphate" evidence="2">
    <location>
        <position position="54"/>
    </location>
</feature>
<dbReference type="OrthoDB" id="9797769at2"/>
<dbReference type="AlphaFoldDB" id="F4LKU5"/>